<organism evidence="2 3">
    <name type="scientific">Pleurodeles waltl</name>
    <name type="common">Iberian ribbed newt</name>
    <dbReference type="NCBI Taxonomy" id="8319"/>
    <lineage>
        <taxon>Eukaryota</taxon>
        <taxon>Metazoa</taxon>
        <taxon>Chordata</taxon>
        <taxon>Craniata</taxon>
        <taxon>Vertebrata</taxon>
        <taxon>Euteleostomi</taxon>
        <taxon>Amphibia</taxon>
        <taxon>Batrachia</taxon>
        <taxon>Caudata</taxon>
        <taxon>Salamandroidea</taxon>
        <taxon>Salamandridae</taxon>
        <taxon>Pleurodelinae</taxon>
        <taxon>Pleurodeles</taxon>
    </lineage>
</organism>
<name>A0AAV7RV90_PLEWA</name>
<keyword evidence="3" id="KW-1185">Reference proteome</keyword>
<dbReference type="Proteomes" id="UP001066276">
    <property type="component" value="Chromosome 5"/>
</dbReference>
<reference evidence="2" key="1">
    <citation type="journal article" date="2022" name="bioRxiv">
        <title>Sequencing and chromosome-scale assembly of the giantPleurodeles waltlgenome.</title>
        <authorList>
            <person name="Brown T."/>
            <person name="Elewa A."/>
            <person name="Iarovenko S."/>
            <person name="Subramanian E."/>
            <person name="Araus A.J."/>
            <person name="Petzold A."/>
            <person name="Susuki M."/>
            <person name="Suzuki K.-i.T."/>
            <person name="Hayashi T."/>
            <person name="Toyoda A."/>
            <person name="Oliveira C."/>
            <person name="Osipova E."/>
            <person name="Leigh N.D."/>
            <person name="Simon A."/>
            <person name="Yun M.H."/>
        </authorList>
    </citation>
    <scope>NUCLEOTIDE SEQUENCE</scope>
    <source>
        <strain evidence="2">20211129_DDA</strain>
        <tissue evidence="2">Liver</tissue>
    </source>
</reference>
<accession>A0AAV7RV90</accession>
<evidence type="ECO:0000313" key="2">
    <source>
        <dbReference type="EMBL" id="KAJ1155925.1"/>
    </source>
</evidence>
<dbReference type="AlphaFoldDB" id="A0AAV7RV90"/>
<proteinExistence type="predicted"/>
<evidence type="ECO:0000256" key="1">
    <source>
        <dbReference type="SAM" id="MobiDB-lite"/>
    </source>
</evidence>
<comment type="caution">
    <text evidence="2">The sequence shown here is derived from an EMBL/GenBank/DDBJ whole genome shotgun (WGS) entry which is preliminary data.</text>
</comment>
<protein>
    <submittedName>
        <fullName evidence="2">Uncharacterized protein</fullName>
    </submittedName>
</protein>
<gene>
    <name evidence="2" type="ORF">NDU88_008650</name>
</gene>
<evidence type="ECO:0000313" key="3">
    <source>
        <dbReference type="Proteomes" id="UP001066276"/>
    </source>
</evidence>
<dbReference type="EMBL" id="JANPWB010000009">
    <property type="protein sequence ID" value="KAJ1155925.1"/>
    <property type="molecule type" value="Genomic_DNA"/>
</dbReference>
<feature type="region of interest" description="Disordered" evidence="1">
    <location>
        <begin position="41"/>
        <end position="63"/>
    </location>
</feature>
<sequence length="85" mass="8958">MIGLYVPPSKQGLSGAVTGVKRAFGKEQADLKVEEDLIIPEDKHAKEEGAMGDGAATGKRDDCPEKDLSRVTIKLGFSNTPCALG</sequence>